<accession>A0AAE0GNI6</accession>
<gene>
    <name evidence="2" type="ORF">CYMTET_11515</name>
</gene>
<feature type="region of interest" description="Disordered" evidence="1">
    <location>
        <begin position="60"/>
        <end position="88"/>
    </location>
</feature>
<sequence>MACLLMERNRRQSLRLATGDRRDITGASTLRAEQSWHPGPSHPQVVVPYVDWVWVWEPPSPGGAPPSSDYDPDEEERPTLNEDHGSGRCGVDYVNAYYGMDVTSLWLQTGSDRIADVLTQPLPRHAFFYGIELPSEEDYRSVDEVD</sequence>
<organism evidence="2 3">
    <name type="scientific">Cymbomonas tetramitiformis</name>
    <dbReference type="NCBI Taxonomy" id="36881"/>
    <lineage>
        <taxon>Eukaryota</taxon>
        <taxon>Viridiplantae</taxon>
        <taxon>Chlorophyta</taxon>
        <taxon>Pyramimonadophyceae</taxon>
        <taxon>Pyramimonadales</taxon>
        <taxon>Pyramimonadaceae</taxon>
        <taxon>Cymbomonas</taxon>
    </lineage>
</organism>
<name>A0AAE0GNI6_9CHLO</name>
<reference evidence="2 3" key="1">
    <citation type="journal article" date="2015" name="Genome Biol. Evol.">
        <title>Comparative Genomics of a Bacterivorous Green Alga Reveals Evolutionary Causalities and Consequences of Phago-Mixotrophic Mode of Nutrition.</title>
        <authorList>
            <person name="Burns J.A."/>
            <person name="Paasch A."/>
            <person name="Narechania A."/>
            <person name="Kim E."/>
        </authorList>
    </citation>
    <scope>NUCLEOTIDE SEQUENCE [LARGE SCALE GENOMIC DNA]</scope>
    <source>
        <strain evidence="2 3">PLY_AMNH</strain>
    </source>
</reference>
<evidence type="ECO:0000313" key="2">
    <source>
        <dbReference type="EMBL" id="KAK3280656.1"/>
    </source>
</evidence>
<proteinExistence type="predicted"/>
<evidence type="ECO:0000256" key="1">
    <source>
        <dbReference type="SAM" id="MobiDB-lite"/>
    </source>
</evidence>
<feature type="compositionally biased region" description="Basic and acidic residues" evidence="1">
    <location>
        <begin position="77"/>
        <end position="86"/>
    </location>
</feature>
<dbReference type="Proteomes" id="UP001190700">
    <property type="component" value="Unassembled WGS sequence"/>
</dbReference>
<protein>
    <submittedName>
        <fullName evidence="2">Uncharacterized protein</fullName>
    </submittedName>
</protein>
<keyword evidence="3" id="KW-1185">Reference proteome</keyword>
<evidence type="ECO:0000313" key="3">
    <source>
        <dbReference type="Proteomes" id="UP001190700"/>
    </source>
</evidence>
<comment type="caution">
    <text evidence="2">The sequence shown here is derived from an EMBL/GenBank/DDBJ whole genome shotgun (WGS) entry which is preliminary data.</text>
</comment>
<dbReference type="AlphaFoldDB" id="A0AAE0GNI6"/>
<dbReference type="EMBL" id="LGRX02004314">
    <property type="protein sequence ID" value="KAK3280656.1"/>
    <property type="molecule type" value="Genomic_DNA"/>
</dbReference>